<feature type="transmembrane region" description="Helical" evidence="5">
    <location>
        <begin position="46"/>
        <end position="68"/>
    </location>
</feature>
<proteinExistence type="predicted"/>
<accession>A0AAJ0CUC8</accession>
<gene>
    <name evidence="8" type="ORF">QQS21_003404</name>
</gene>
<evidence type="ECO:0000256" key="5">
    <source>
        <dbReference type="SAM" id="Phobius"/>
    </source>
</evidence>
<keyword evidence="2 5" id="KW-0812">Transmembrane</keyword>
<keyword evidence="9" id="KW-1185">Reference proteome</keyword>
<evidence type="ECO:0000256" key="6">
    <source>
        <dbReference type="SAM" id="SignalP"/>
    </source>
</evidence>
<keyword evidence="3 5" id="KW-1133">Transmembrane helix</keyword>
<comment type="subcellular location">
    <subcellularLocation>
        <location evidence="1">Membrane</location>
        <topology evidence="1">Multi-pass membrane protein</topology>
    </subcellularLocation>
</comment>
<dbReference type="EMBL" id="JASWJB010000044">
    <property type="protein sequence ID" value="KAK2606233.1"/>
    <property type="molecule type" value="Genomic_DNA"/>
</dbReference>
<feature type="domain" description="MARVEL" evidence="7">
    <location>
        <begin position="7"/>
        <end position="137"/>
    </location>
</feature>
<dbReference type="PANTHER" id="PTHR39608">
    <property type="entry name" value="INTEGRAL MEMBRANE PROTEIN (AFU_ORTHOLOGUE AFUA_5G08640)"/>
    <property type="match status" value="1"/>
</dbReference>
<dbReference type="GO" id="GO:0016020">
    <property type="term" value="C:membrane"/>
    <property type="evidence" value="ECO:0007669"/>
    <property type="project" value="UniProtKB-SubCell"/>
</dbReference>
<evidence type="ECO:0000256" key="1">
    <source>
        <dbReference type="ARBA" id="ARBA00004141"/>
    </source>
</evidence>
<keyword evidence="6" id="KW-0732">Signal</keyword>
<comment type="caution">
    <text evidence="8">The sequence shown here is derived from an EMBL/GenBank/DDBJ whole genome shotgun (WGS) entry which is preliminary data.</text>
</comment>
<organism evidence="8 9">
    <name type="scientific">Conoideocrella luteorostrata</name>
    <dbReference type="NCBI Taxonomy" id="1105319"/>
    <lineage>
        <taxon>Eukaryota</taxon>
        <taxon>Fungi</taxon>
        <taxon>Dikarya</taxon>
        <taxon>Ascomycota</taxon>
        <taxon>Pezizomycotina</taxon>
        <taxon>Sordariomycetes</taxon>
        <taxon>Hypocreomycetidae</taxon>
        <taxon>Hypocreales</taxon>
        <taxon>Clavicipitaceae</taxon>
        <taxon>Conoideocrella</taxon>
    </lineage>
</organism>
<dbReference type="AlphaFoldDB" id="A0AAJ0CUC8"/>
<sequence>MQQARILRTVVFILRALQFASATVVTGVTGYFLYKSDASPWDLGRFIYTEVVASVSMLAVISTILPFVDAFVQIPLDIVLSLLWWAVFGLLFNFLQFPCEWVFEWMNIAPFDQQCAKLNADAAFAFICAVFFMVSGILNVLIDRRQERQEESDVRKHYLKREMAQTKAETQV</sequence>
<dbReference type="PANTHER" id="PTHR39608:SF1">
    <property type="entry name" value="INTEGRAL MEMBRANE PROTEIN (AFU_ORTHOLOGUE AFUA_5G08640)"/>
    <property type="match status" value="1"/>
</dbReference>
<evidence type="ECO:0000259" key="7">
    <source>
        <dbReference type="Pfam" id="PF01284"/>
    </source>
</evidence>
<dbReference type="Pfam" id="PF01284">
    <property type="entry name" value="MARVEL"/>
    <property type="match status" value="1"/>
</dbReference>
<feature type="transmembrane region" description="Helical" evidence="5">
    <location>
        <begin position="123"/>
        <end position="142"/>
    </location>
</feature>
<evidence type="ECO:0000256" key="3">
    <source>
        <dbReference type="ARBA" id="ARBA00022989"/>
    </source>
</evidence>
<feature type="chain" id="PRO_5042602715" description="MARVEL domain-containing protein" evidence="6">
    <location>
        <begin position="23"/>
        <end position="172"/>
    </location>
</feature>
<evidence type="ECO:0000256" key="2">
    <source>
        <dbReference type="ARBA" id="ARBA00022692"/>
    </source>
</evidence>
<dbReference type="Proteomes" id="UP001251528">
    <property type="component" value="Unassembled WGS sequence"/>
</dbReference>
<reference evidence="8" key="1">
    <citation type="submission" date="2023-06" db="EMBL/GenBank/DDBJ databases">
        <title>Conoideocrella luteorostrata (Hypocreales: Clavicipitaceae), a potential biocontrol fungus for elongate hemlock scale in United States Christmas tree production areas.</title>
        <authorList>
            <person name="Barrett H."/>
            <person name="Lovett B."/>
            <person name="Macias A.M."/>
            <person name="Stajich J.E."/>
            <person name="Kasson M.T."/>
        </authorList>
    </citation>
    <scope>NUCLEOTIDE SEQUENCE</scope>
    <source>
        <strain evidence="8">ARSEF 14590</strain>
    </source>
</reference>
<evidence type="ECO:0000256" key="4">
    <source>
        <dbReference type="ARBA" id="ARBA00023136"/>
    </source>
</evidence>
<feature type="signal peptide" evidence="6">
    <location>
        <begin position="1"/>
        <end position="22"/>
    </location>
</feature>
<name>A0AAJ0CUC8_9HYPO</name>
<dbReference type="InterPro" id="IPR008253">
    <property type="entry name" value="Marvel"/>
</dbReference>
<evidence type="ECO:0000313" key="9">
    <source>
        <dbReference type="Proteomes" id="UP001251528"/>
    </source>
</evidence>
<protein>
    <recommendedName>
        <fullName evidence="7">MARVEL domain-containing protein</fullName>
    </recommendedName>
</protein>
<feature type="transmembrane region" description="Helical" evidence="5">
    <location>
        <begin position="12"/>
        <end position="34"/>
    </location>
</feature>
<evidence type="ECO:0000313" key="8">
    <source>
        <dbReference type="EMBL" id="KAK2606233.1"/>
    </source>
</evidence>
<feature type="transmembrane region" description="Helical" evidence="5">
    <location>
        <begin position="80"/>
        <end position="103"/>
    </location>
</feature>
<keyword evidence="4 5" id="KW-0472">Membrane</keyword>